<organism evidence="3 4">
    <name type="scientific">Adineta steineri</name>
    <dbReference type="NCBI Taxonomy" id="433720"/>
    <lineage>
        <taxon>Eukaryota</taxon>
        <taxon>Metazoa</taxon>
        <taxon>Spiralia</taxon>
        <taxon>Gnathifera</taxon>
        <taxon>Rotifera</taxon>
        <taxon>Eurotatoria</taxon>
        <taxon>Bdelloidea</taxon>
        <taxon>Adinetida</taxon>
        <taxon>Adinetidae</taxon>
        <taxon>Adineta</taxon>
    </lineage>
</organism>
<feature type="compositionally biased region" description="Basic residues" evidence="1">
    <location>
        <begin position="631"/>
        <end position="647"/>
    </location>
</feature>
<reference evidence="3" key="1">
    <citation type="submission" date="2021-02" db="EMBL/GenBank/DDBJ databases">
        <authorList>
            <person name="Nowell W R."/>
        </authorList>
    </citation>
    <scope>NUCLEOTIDE SEQUENCE</scope>
</reference>
<gene>
    <name evidence="2" type="ORF">IZO911_LOCUS21527</name>
    <name evidence="3" type="ORF">KXQ929_LOCUS8307</name>
</gene>
<evidence type="ECO:0000313" key="4">
    <source>
        <dbReference type="Proteomes" id="UP000663868"/>
    </source>
</evidence>
<evidence type="ECO:0000313" key="3">
    <source>
        <dbReference type="EMBL" id="CAF3660768.1"/>
    </source>
</evidence>
<accession>A0A818RXB1</accession>
<feature type="compositionally biased region" description="Low complexity" evidence="1">
    <location>
        <begin position="673"/>
        <end position="684"/>
    </location>
</feature>
<feature type="region of interest" description="Disordered" evidence="1">
    <location>
        <begin position="233"/>
        <end position="296"/>
    </location>
</feature>
<protein>
    <submittedName>
        <fullName evidence="3">Uncharacterized protein</fullName>
    </submittedName>
</protein>
<name>A0A818RXB1_9BILA</name>
<feature type="region of interest" description="Disordered" evidence="1">
    <location>
        <begin position="596"/>
        <end position="692"/>
    </location>
</feature>
<comment type="caution">
    <text evidence="3">The sequence shown here is derived from an EMBL/GenBank/DDBJ whole genome shotgun (WGS) entry which is preliminary data.</text>
</comment>
<feature type="compositionally biased region" description="Polar residues" evidence="1">
    <location>
        <begin position="648"/>
        <end position="657"/>
    </location>
</feature>
<feature type="compositionally biased region" description="Low complexity" evidence="1">
    <location>
        <begin position="403"/>
        <end position="416"/>
    </location>
</feature>
<dbReference type="Proteomes" id="UP000663868">
    <property type="component" value="Unassembled WGS sequence"/>
</dbReference>
<proteinExistence type="predicted"/>
<sequence>MHEKRMGIKYNSNEFLTLSSNVDIPVYSNISIPYYKKYQDPAQSLSIENLSTIQTYANLDTVRTLSCSQNDIYSNIAVFSSKPRNLSNEKPYTKLLNTILTPPVSNANIVINSEHNTKFIYENIRSYSTPCINTIPVTSSTHTYINLQHQEDIQSVFTSSSLKDEQKEDIHYSSMCSIEQKSIDNETNVFETSSNTSTIQTVKKLEVNMAPNCGDKSILYRTKIPHLITQIHPSHRQRRTLHRPKRNRRRSSTPGRLIISSNALRRRQQQQQQNSSMNSRTHRRVTTDDRRKCSRKSVSNQLYNAIQQKPSIFDNQSLNSVYSEKEIEVIEYPIEFHGALQHHILAWYPTVKHNEEELISQVLSTSDNGESNHQDEIINKEEEEKFLPHETFEDFLLRRPPKSSCSTSTSTSNTRSSKNKHIEPPPLIRHSSSLALGLDKNDVDFIHDILQRTHGDQRISNRITALREAYVRAAIKRNDALKSTTIAQNKKPKSKPMKSSFLTSKVHDELERYDELPIHRRAIHNYDSDDYDDDDDDDDDTYSINDDYRFRHRTLPATPSTATRIISFIITLKRQLQKSFQDFRTRILIETMAMSPNPVPRHRHTLHNPSGLSHRHVSRPKTSHDMVRHNNNNHHHQQSNKHLHRTHSNTSQLNLQHQHIHDLPSSERHLPRRPQTSRSTPRQQRTQRKDRL</sequence>
<feature type="compositionally biased region" description="Basic residues" evidence="1">
    <location>
        <begin position="233"/>
        <end position="251"/>
    </location>
</feature>
<dbReference type="EMBL" id="CAJNOE010000232">
    <property type="protein sequence ID" value="CAF1073043.1"/>
    <property type="molecule type" value="Genomic_DNA"/>
</dbReference>
<evidence type="ECO:0000256" key="1">
    <source>
        <dbReference type="SAM" id="MobiDB-lite"/>
    </source>
</evidence>
<dbReference type="Proteomes" id="UP000663860">
    <property type="component" value="Unassembled WGS sequence"/>
</dbReference>
<evidence type="ECO:0000313" key="2">
    <source>
        <dbReference type="EMBL" id="CAF1073043.1"/>
    </source>
</evidence>
<dbReference type="AlphaFoldDB" id="A0A818RXB1"/>
<dbReference type="EMBL" id="CAJOBB010000358">
    <property type="protein sequence ID" value="CAF3660768.1"/>
    <property type="molecule type" value="Genomic_DNA"/>
</dbReference>
<feature type="compositionally biased region" description="Basic and acidic residues" evidence="1">
    <location>
        <begin position="659"/>
        <end position="669"/>
    </location>
</feature>
<feature type="region of interest" description="Disordered" evidence="1">
    <location>
        <begin position="398"/>
        <end position="428"/>
    </location>
</feature>